<dbReference type="InterPro" id="IPR047650">
    <property type="entry name" value="Transpos_IS110"/>
</dbReference>
<sequence length="144" mass="16326">ELIAENDAWQENLELATSIKGIGKIVCLWVIVYSRNFSEEFNARKFASLAGVAPFEISSGSSINGGFHVNCYSHKQLKGIFHIAAMAAIRFNPQMKEYFDRKKTEGKKGFVAMNNVKNKLIHQMYAVVRTKTPFNPEYVYKRAA</sequence>
<reference evidence="2 3" key="1">
    <citation type="submission" date="2018-11" db="EMBL/GenBank/DDBJ databases">
        <title>Novel bacteria species description.</title>
        <authorList>
            <person name="Han J.-H."/>
        </authorList>
    </citation>
    <scope>NUCLEOTIDE SEQUENCE [LARGE SCALE GENOMIC DNA]</scope>
    <source>
        <strain evidence="2 3">KCTC23259</strain>
    </source>
</reference>
<dbReference type="Pfam" id="PF02371">
    <property type="entry name" value="Transposase_20"/>
    <property type="match status" value="1"/>
</dbReference>
<evidence type="ECO:0000313" key="2">
    <source>
        <dbReference type="EMBL" id="MCP9764193.1"/>
    </source>
</evidence>
<feature type="non-terminal residue" evidence="2">
    <location>
        <position position="1"/>
    </location>
</feature>
<dbReference type="AlphaFoldDB" id="A0AAE3H3R5"/>
<dbReference type="PANTHER" id="PTHR33055:SF3">
    <property type="entry name" value="PUTATIVE TRANSPOSASE FOR IS117-RELATED"/>
    <property type="match status" value="1"/>
</dbReference>
<dbReference type="PANTHER" id="PTHR33055">
    <property type="entry name" value="TRANSPOSASE FOR INSERTION SEQUENCE ELEMENT IS1111A"/>
    <property type="match status" value="1"/>
</dbReference>
<feature type="domain" description="Transposase IS116/IS110/IS902 C-terminal" evidence="1">
    <location>
        <begin position="14"/>
        <end position="99"/>
    </location>
</feature>
<accession>A0AAE3H3R5</accession>
<keyword evidence="3" id="KW-1185">Reference proteome</keyword>
<dbReference type="GO" id="GO:0003677">
    <property type="term" value="F:DNA binding"/>
    <property type="evidence" value="ECO:0007669"/>
    <property type="project" value="InterPro"/>
</dbReference>
<dbReference type="GO" id="GO:0006313">
    <property type="term" value="P:DNA transposition"/>
    <property type="evidence" value="ECO:0007669"/>
    <property type="project" value="InterPro"/>
</dbReference>
<comment type="caution">
    <text evidence="2">The sequence shown here is derived from an EMBL/GenBank/DDBJ whole genome shotgun (WGS) entry which is preliminary data.</text>
</comment>
<dbReference type="EMBL" id="RJUF01000094">
    <property type="protein sequence ID" value="MCP9764193.1"/>
    <property type="molecule type" value="Genomic_DNA"/>
</dbReference>
<name>A0AAE3H3R5_9BACT</name>
<gene>
    <name evidence="2" type="ORF">EGI31_14670</name>
</gene>
<dbReference type="RefSeq" id="WP_255037921.1">
    <property type="nucleotide sequence ID" value="NZ_RJUF01000094.1"/>
</dbReference>
<organism evidence="2 3">
    <name type="scientific">Lacihabitans soyangensis</name>
    <dbReference type="NCBI Taxonomy" id="869394"/>
    <lineage>
        <taxon>Bacteria</taxon>
        <taxon>Pseudomonadati</taxon>
        <taxon>Bacteroidota</taxon>
        <taxon>Cytophagia</taxon>
        <taxon>Cytophagales</taxon>
        <taxon>Leadbetterellaceae</taxon>
        <taxon>Lacihabitans</taxon>
    </lineage>
</organism>
<proteinExistence type="predicted"/>
<evidence type="ECO:0000313" key="3">
    <source>
        <dbReference type="Proteomes" id="UP001204144"/>
    </source>
</evidence>
<dbReference type="Proteomes" id="UP001204144">
    <property type="component" value="Unassembled WGS sequence"/>
</dbReference>
<protein>
    <submittedName>
        <fullName evidence="2">IS110 family transposase</fullName>
    </submittedName>
</protein>
<evidence type="ECO:0000259" key="1">
    <source>
        <dbReference type="Pfam" id="PF02371"/>
    </source>
</evidence>
<dbReference type="InterPro" id="IPR003346">
    <property type="entry name" value="Transposase_20"/>
</dbReference>
<dbReference type="GO" id="GO:0004803">
    <property type="term" value="F:transposase activity"/>
    <property type="evidence" value="ECO:0007669"/>
    <property type="project" value="InterPro"/>
</dbReference>